<reference evidence="2" key="1">
    <citation type="submission" date="2024-07" db="EMBL/GenBank/DDBJ databases">
        <title>Two chromosome-level genome assemblies of Korean endemic species Abeliophyllum distichum and Forsythia ovata (Oleaceae).</title>
        <authorList>
            <person name="Jang H."/>
        </authorList>
    </citation>
    <scope>NUCLEOTIDE SEQUENCE [LARGE SCALE GENOMIC DNA]</scope>
</reference>
<comment type="caution">
    <text evidence="1">The sequence shown here is derived from an EMBL/GenBank/DDBJ whole genome shotgun (WGS) entry which is preliminary data.</text>
</comment>
<organism evidence="1 2">
    <name type="scientific">Forsythia ovata</name>
    <dbReference type="NCBI Taxonomy" id="205694"/>
    <lineage>
        <taxon>Eukaryota</taxon>
        <taxon>Viridiplantae</taxon>
        <taxon>Streptophyta</taxon>
        <taxon>Embryophyta</taxon>
        <taxon>Tracheophyta</taxon>
        <taxon>Spermatophyta</taxon>
        <taxon>Magnoliopsida</taxon>
        <taxon>eudicotyledons</taxon>
        <taxon>Gunneridae</taxon>
        <taxon>Pentapetalae</taxon>
        <taxon>asterids</taxon>
        <taxon>lamiids</taxon>
        <taxon>Lamiales</taxon>
        <taxon>Oleaceae</taxon>
        <taxon>Forsythieae</taxon>
        <taxon>Forsythia</taxon>
    </lineage>
</organism>
<keyword evidence="2" id="KW-1185">Reference proteome</keyword>
<evidence type="ECO:0000313" key="2">
    <source>
        <dbReference type="Proteomes" id="UP001604277"/>
    </source>
</evidence>
<protein>
    <submittedName>
        <fullName evidence="1">Uncharacterized protein</fullName>
    </submittedName>
</protein>
<gene>
    <name evidence="1" type="ORF">Fot_30058</name>
</gene>
<accession>A0ABD1TTM0</accession>
<evidence type="ECO:0000313" key="1">
    <source>
        <dbReference type="EMBL" id="KAL2516087.1"/>
    </source>
</evidence>
<proteinExistence type="predicted"/>
<sequence>MYDRPIFLYIIINETSNIKSDGNDGWRLVVCPIVDVDVILFVKEKVSKVKPPTCIRGSLIKWIVNRGMCTSGRNLRERANKPTSRTDPHNISVKICPTQKSNLRCRKISHHVTSGLTNSPIPLKAC</sequence>
<name>A0ABD1TTM0_9LAMI</name>
<dbReference type="AlphaFoldDB" id="A0ABD1TTM0"/>
<dbReference type="EMBL" id="JBFOLJ010000008">
    <property type="protein sequence ID" value="KAL2516087.1"/>
    <property type="molecule type" value="Genomic_DNA"/>
</dbReference>
<dbReference type="Proteomes" id="UP001604277">
    <property type="component" value="Unassembled WGS sequence"/>
</dbReference>